<feature type="region of interest" description="Disordered" evidence="1">
    <location>
        <begin position="13"/>
        <end position="150"/>
    </location>
</feature>
<keyword evidence="3" id="KW-1185">Reference proteome</keyword>
<dbReference type="EMBL" id="PGOL01001430">
    <property type="protein sequence ID" value="PKI58173.1"/>
    <property type="molecule type" value="Genomic_DNA"/>
</dbReference>
<feature type="compositionally biased region" description="Basic and acidic residues" evidence="1">
    <location>
        <begin position="18"/>
        <end position="48"/>
    </location>
</feature>
<sequence length="150" mass="15995">MRATKCNAAWECLPSRGRATDAREKESPLAILRPEDRIGPDRPKEKPPKRTLGRTGEVGPGWAWAGTAKKNELGRGPLAEGRPGSGGSGDNEDGGGGSRPWMPLRRPEWTREIALGAADASPWSIGTSPALNQSESGELSWFSGDGSEFN</sequence>
<accession>A0A2I0JQI7</accession>
<protein>
    <submittedName>
        <fullName evidence="2">Uncharacterized protein</fullName>
    </submittedName>
</protein>
<dbReference type="AlphaFoldDB" id="A0A2I0JQI7"/>
<evidence type="ECO:0000256" key="1">
    <source>
        <dbReference type="SAM" id="MobiDB-lite"/>
    </source>
</evidence>
<gene>
    <name evidence="2" type="ORF">CRG98_021431</name>
</gene>
<name>A0A2I0JQI7_PUNGR</name>
<proteinExistence type="predicted"/>
<evidence type="ECO:0000313" key="2">
    <source>
        <dbReference type="EMBL" id="PKI58173.1"/>
    </source>
</evidence>
<evidence type="ECO:0000313" key="3">
    <source>
        <dbReference type="Proteomes" id="UP000233551"/>
    </source>
</evidence>
<reference evidence="2 3" key="1">
    <citation type="submission" date="2017-11" db="EMBL/GenBank/DDBJ databases">
        <title>De-novo sequencing of pomegranate (Punica granatum L.) genome.</title>
        <authorList>
            <person name="Akparov Z."/>
            <person name="Amiraslanov A."/>
            <person name="Hajiyeva S."/>
            <person name="Abbasov M."/>
            <person name="Kaur K."/>
            <person name="Hamwieh A."/>
            <person name="Solovyev V."/>
            <person name="Salamov A."/>
            <person name="Braich B."/>
            <person name="Kosarev P."/>
            <person name="Mahmoud A."/>
            <person name="Hajiyev E."/>
            <person name="Babayeva S."/>
            <person name="Izzatullayeva V."/>
            <person name="Mammadov A."/>
            <person name="Mammadov A."/>
            <person name="Sharifova S."/>
            <person name="Ojaghi J."/>
            <person name="Eynullazada K."/>
            <person name="Bayramov B."/>
            <person name="Abdulazimova A."/>
            <person name="Shahmuradov I."/>
        </authorList>
    </citation>
    <scope>NUCLEOTIDE SEQUENCE [LARGE SCALE GENOMIC DNA]</scope>
    <source>
        <strain evidence="3">cv. AG2017</strain>
        <tissue evidence="2">Leaf</tissue>
    </source>
</reference>
<organism evidence="2 3">
    <name type="scientific">Punica granatum</name>
    <name type="common">Pomegranate</name>
    <dbReference type="NCBI Taxonomy" id="22663"/>
    <lineage>
        <taxon>Eukaryota</taxon>
        <taxon>Viridiplantae</taxon>
        <taxon>Streptophyta</taxon>
        <taxon>Embryophyta</taxon>
        <taxon>Tracheophyta</taxon>
        <taxon>Spermatophyta</taxon>
        <taxon>Magnoliopsida</taxon>
        <taxon>eudicotyledons</taxon>
        <taxon>Gunneridae</taxon>
        <taxon>Pentapetalae</taxon>
        <taxon>rosids</taxon>
        <taxon>malvids</taxon>
        <taxon>Myrtales</taxon>
        <taxon>Lythraceae</taxon>
        <taxon>Punica</taxon>
    </lineage>
</organism>
<feature type="compositionally biased region" description="Polar residues" evidence="1">
    <location>
        <begin position="124"/>
        <end position="137"/>
    </location>
</feature>
<dbReference type="Proteomes" id="UP000233551">
    <property type="component" value="Unassembled WGS sequence"/>
</dbReference>
<feature type="compositionally biased region" description="Gly residues" evidence="1">
    <location>
        <begin position="83"/>
        <end position="98"/>
    </location>
</feature>
<comment type="caution">
    <text evidence="2">The sequence shown here is derived from an EMBL/GenBank/DDBJ whole genome shotgun (WGS) entry which is preliminary data.</text>
</comment>